<name>A0A365NCB0_GIBIN</name>
<organism evidence="2 3">
    <name type="scientific">Gibberella intermedia</name>
    <name type="common">Bulb rot disease fungus</name>
    <name type="synonym">Fusarium proliferatum</name>
    <dbReference type="NCBI Taxonomy" id="948311"/>
    <lineage>
        <taxon>Eukaryota</taxon>
        <taxon>Fungi</taxon>
        <taxon>Dikarya</taxon>
        <taxon>Ascomycota</taxon>
        <taxon>Pezizomycotina</taxon>
        <taxon>Sordariomycetes</taxon>
        <taxon>Hypocreomycetidae</taxon>
        <taxon>Hypocreales</taxon>
        <taxon>Nectriaceae</taxon>
        <taxon>Fusarium</taxon>
        <taxon>Fusarium fujikuroi species complex</taxon>
    </lineage>
</organism>
<reference evidence="2 3" key="1">
    <citation type="submission" date="2017-12" db="EMBL/GenBank/DDBJ databases">
        <title>Genome sequence of the mycotoxigenic crop pathogen Fusarium proliferatum, strain ITEM 2341 from Date Palm.</title>
        <authorList>
            <person name="Almiman B.F."/>
            <person name="Shittu T.A."/>
            <person name="Muthumeenakshi S."/>
            <person name="Baroncelli R."/>
            <person name="Sreenivasaprasada S."/>
        </authorList>
    </citation>
    <scope>NUCLEOTIDE SEQUENCE [LARGE SCALE GENOMIC DNA]</scope>
    <source>
        <strain evidence="2 3">ITEM 2341</strain>
    </source>
</reference>
<gene>
    <name evidence="2" type="ORF">FPRO05_10714</name>
</gene>
<sequence length="105" mass="10763">MSANDNNMNIAIPTAGGGYVGITRDGVGLDQLARSMIEAGASSVVVQISAAGHDQDNPTVVTGVLDRDGNFRVLHRTNEADSVGAANSNVSVENPSAENHSSAEK</sequence>
<dbReference type="EMBL" id="PKMI01000014">
    <property type="protein sequence ID" value="RBA18419.1"/>
    <property type="molecule type" value="Genomic_DNA"/>
</dbReference>
<dbReference type="AlphaFoldDB" id="A0A365NCB0"/>
<evidence type="ECO:0000313" key="3">
    <source>
        <dbReference type="Proteomes" id="UP000251714"/>
    </source>
</evidence>
<dbReference type="Proteomes" id="UP000251714">
    <property type="component" value="Unassembled WGS sequence"/>
</dbReference>
<comment type="caution">
    <text evidence="2">The sequence shown here is derived from an EMBL/GenBank/DDBJ whole genome shotgun (WGS) entry which is preliminary data.</text>
</comment>
<evidence type="ECO:0000256" key="1">
    <source>
        <dbReference type="SAM" id="MobiDB-lite"/>
    </source>
</evidence>
<proteinExistence type="predicted"/>
<accession>A0A365NCB0</accession>
<protein>
    <submittedName>
        <fullName evidence="2">Uncharacterized protein</fullName>
    </submittedName>
</protein>
<feature type="compositionally biased region" description="Polar residues" evidence="1">
    <location>
        <begin position="85"/>
        <end position="105"/>
    </location>
</feature>
<feature type="region of interest" description="Disordered" evidence="1">
    <location>
        <begin position="78"/>
        <end position="105"/>
    </location>
</feature>
<evidence type="ECO:0000313" key="2">
    <source>
        <dbReference type="EMBL" id="RBA18419.1"/>
    </source>
</evidence>